<dbReference type="Proteomes" id="UP000199318">
    <property type="component" value="Unassembled WGS sequence"/>
</dbReference>
<dbReference type="OrthoDB" id="2678957at2"/>
<comment type="caution">
    <text evidence="1">The sequence shown here is derived from an EMBL/GenBank/DDBJ whole genome shotgun (WGS) entry which is preliminary data.</text>
</comment>
<evidence type="ECO:0000313" key="2">
    <source>
        <dbReference type="Proteomes" id="UP000199318"/>
    </source>
</evidence>
<gene>
    <name evidence="1" type="ORF">SAMN05444126_1524</name>
</gene>
<protein>
    <submittedName>
        <fullName evidence="1">Uncharacterized protein</fullName>
    </submittedName>
</protein>
<sequence length="104" mass="11752">MDDNHEQSREEQIINSFKQDEKMMAHVYAQWCINHGIDPAELYREAYGTADSQVLHEAMALTVPKEEAGDIATETLLGVLSLYGNDDLAEQVTKKAEEKGLKER</sequence>
<organism evidence="1 2">
    <name type="scientific">Salisediminibacterium halotolerans</name>
    <dbReference type="NCBI Taxonomy" id="517425"/>
    <lineage>
        <taxon>Bacteria</taxon>
        <taxon>Bacillati</taxon>
        <taxon>Bacillota</taxon>
        <taxon>Bacilli</taxon>
        <taxon>Bacillales</taxon>
        <taxon>Bacillaceae</taxon>
        <taxon>Salisediminibacterium</taxon>
    </lineage>
</organism>
<dbReference type="EMBL" id="FOGV01000052">
    <property type="protein sequence ID" value="SES38070.1"/>
    <property type="molecule type" value="Genomic_DNA"/>
</dbReference>
<dbReference type="AlphaFoldDB" id="A0A1H9WVV0"/>
<dbReference type="RefSeq" id="WP_093075395.1">
    <property type="nucleotide sequence ID" value="NZ_FOGV01000052.1"/>
</dbReference>
<name>A0A1H9WVV0_9BACI</name>
<accession>A0A1H9WVV0</accession>
<reference evidence="2" key="1">
    <citation type="submission" date="2016-10" db="EMBL/GenBank/DDBJ databases">
        <authorList>
            <person name="de Groot N.N."/>
        </authorList>
    </citation>
    <scope>NUCLEOTIDE SEQUENCE [LARGE SCALE GENOMIC DNA]</scope>
    <source>
        <strain evidence="2">10nlg</strain>
    </source>
</reference>
<evidence type="ECO:0000313" key="1">
    <source>
        <dbReference type="EMBL" id="SES38070.1"/>
    </source>
</evidence>
<dbReference type="STRING" id="1464123.SAMN05444126_1524"/>
<proteinExistence type="predicted"/>
<keyword evidence="2" id="KW-1185">Reference proteome</keyword>